<dbReference type="InterPro" id="IPR005273">
    <property type="entry name" value="Ura-DNA_glyco_family4"/>
</dbReference>
<dbReference type="SMART" id="SM00986">
    <property type="entry name" value="UDG"/>
    <property type="match status" value="1"/>
</dbReference>
<evidence type="ECO:0000313" key="12">
    <source>
        <dbReference type="Proteomes" id="UP000007735"/>
    </source>
</evidence>
<dbReference type="SUPFAM" id="SSF52141">
    <property type="entry name" value="Uracil-DNA glycosylase-like"/>
    <property type="match status" value="1"/>
</dbReference>
<keyword evidence="3" id="KW-0004">4Fe-4S</keyword>
<geneLocation type="plasmid" evidence="11 12">
    <name>pSfHH103e</name>
</geneLocation>
<dbReference type="NCBIfam" id="TIGR00758">
    <property type="entry name" value="UDG_fam4"/>
    <property type="match status" value="1"/>
</dbReference>
<name>G9AHH3_SINF1</name>
<dbReference type="NCBIfam" id="TIGR03914">
    <property type="entry name" value="UDG_fam_dom"/>
    <property type="match status" value="1"/>
</dbReference>
<dbReference type="PANTHER" id="PTHR33693:SF9">
    <property type="entry name" value="TYPE-4 URACIL-DNA GLYCOSYLASE"/>
    <property type="match status" value="1"/>
</dbReference>
<keyword evidence="11" id="KW-0614">Plasmid</keyword>
<evidence type="ECO:0000256" key="5">
    <source>
        <dbReference type="ARBA" id="ARBA00022763"/>
    </source>
</evidence>
<feature type="domain" description="Uracil-DNA glycosylase-like" evidence="10">
    <location>
        <begin position="83"/>
        <end position="247"/>
    </location>
</feature>
<evidence type="ECO:0000256" key="8">
    <source>
        <dbReference type="ARBA" id="ARBA00023014"/>
    </source>
</evidence>
<dbReference type="Proteomes" id="UP000007735">
    <property type="component" value="Plasmid pSfHH103e"/>
</dbReference>
<keyword evidence="6" id="KW-0378">Hydrolase</keyword>
<keyword evidence="4" id="KW-0479">Metal-binding</keyword>
<keyword evidence="9" id="KW-0234">DNA repair</keyword>
<dbReference type="GO" id="GO:0097506">
    <property type="term" value="F:deaminated base DNA N-glycosylase activity"/>
    <property type="evidence" value="ECO:0007669"/>
    <property type="project" value="UniProtKB-ARBA"/>
</dbReference>
<accession>G9AHH3</accession>
<organism evidence="11 12">
    <name type="scientific">Sinorhizobium fredii (strain HH103)</name>
    <dbReference type="NCBI Taxonomy" id="1117943"/>
    <lineage>
        <taxon>Bacteria</taxon>
        <taxon>Pseudomonadati</taxon>
        <taxon>Pseudomonadota</taxon>
        <taxon>Alphaproteobacteria</taxon>
        <taxon>Hyphomicrobiales</taxon>
        <taxon>Rhizobiaceae</taxon>
        <taxon>Sinorhizobium/Ensifer group</taxon>
        <taxon>Sinorhizobium</taxon>
    </lineage>
</organism>
<proteinExistence type="inferred from homology"/>
<dbReference type="PATRIC" id="fig|380.5.peg.5605"/>
<dbReference type="GO" id="GO:0046872">
    <property type="term" value="F:metal ion binding"/>
    <property type="evidence" value="ECO:0007669"/>
    <property type="project" value="UniProtKB-KW"/>
</dbReference>
<evidence type="ECO:0000256" key="1">
    <source>
        <dbReference type="ARBA" id="ARBA00006521"/>
    </source>
</evidence>
<evidence type="ECO:0000256" key="6">
    <source>
        <dbReference type="ARBA" id="ARBA00022801"/>
    </source>
</evidence>
<dbReference type="HOGENOM" id="CLU_044815_1_3_5"/>
<evidence type="ECO:0000259" key="10">
    <source>
        <dbReference type="SMART" id="SM00986"/>
    </source>
</evidence>
<dbReference type="PANTHER" id="PTHR33693">
    <property type="entry name" value="TYPE-5 URACIL-DNA GLYCOSYLASE"/>
    <property type="match status" value="1"/>
</dbReference>
<keyword evidence="7" id="KW-0408">Iron</keyword>
<dbReference type="SMART" id="SM00987">
    <property type="entry name" value="UreE_C"/>
    <property type="match status" value="1"/>
</dbReference>
<dbReference type="InterPro" id="IPR036895">
    <property type="entry name" value="Uracil-DNA_glycosylase-like_sf"/>
</dbReference>
<dbReference type="Pfam" id="PF03167">
    <property type="entry name" value="UDG"/>
    <property type="match status" value="1"/>
</dbReference>
<dbReference type="KEGG" id="sfh:SFHH103_06045"/>
<reference evidence="11 12" key="1">
    <citation type="journal article" date="2012" name="J. Bacteriol.">
        <title>Genome sequence of the soybean symbiont Sinorhizobium fredii HH103.</title>
        <authorList>
            <person name="Weidner S."/>
            <person name="Becker A."/>
            <person name="Bonilla I."/>
            <person name="Jaenicke S."/>
            <person name="Lloret J."/>
            <person name="Margaret I."/>
            <person name="Puhler A."/>
            <person name="Ruiz-Sainz J.E."/>
            <person name="Schneiker-Bekel S."/>
            <person name="Szczepanowski R."/>
            <person name="Vinardell J.M."/>
            <person name="Zehner S."/>
            <person name="Gottfert M."/>
        </authorList>
    </citation>
    <scope>NUCLEOTIDE SEQUENCE [LARGE SCALE GENOMIC DNA]</scope>
    <source>
        <strain evidence="11 12">HH103</strain>
        <plasmid evidence="12">pSfHH103e</plasmid>
    </source>
</reference>
<dbReference type="GO" id="GO:0006281">
    <property type="term" value="P:DNA repair"/>
    <property type="evidence" value="ECO:0007669"/>
    <property type="project" value="UniProtKB-KW"/>
</dbReference>
<evidence type="ECO:0000256" key="4">
    <source>
        <dbReference type="ARBA" id="ARBA00022723"/>
    </source>
</evidence>
<dbReference type="InterPro" id="IPR005122">
    <property type="entry name" value="Uracil-DNA_glycosylase-like"/>
</dbReference>
<dbReference type="EMBL" id="HE616899">
    <property type="protein sequence ID" value="CCF00505.1"/>
    <property type="molecule type" value="Genomic_DNA"/>
</dbReference>
<sequence>MSLLPYDPISPGSGTWPSPVDLVHCMIDMGEARALTHMPTEPLKMGPALSGEHAEAPSIAALRKQAEACERCDLYKNATQLVFGEGPAKACIVLVGEQPGDREDLAGRPFVEPAGRILDECLHEAGIDRSSCYLTNAVKHFKFEQRGKRRLHSRPNAGEIERCSWWLGAELEKLHPKVVVALGATALSSLLGRRAGVMKNRGDLIATPAGYPVLVTIHPSYLLRIRNKEDAAAERGRFVKDLAKIAAHAD</sequence>
<keyword evidence="8" id="KW-0411">Iron-sulfur</keyword>
<gene>
    <name evidence="11" type="ordered locus">SFHH103_06045</name>
</gene>
<dbReference type="AlphaFoldDB" id="G9AHH3"/>
<dbReference type="GO" id="GO:0051539">
    <property type="term" value="F:4 iron, 4 sulfur cluster binding"/>
    <property type="evidence" value="ECO:0007669"/>
    <property type="project" value="UniProtKB-KW"/>
</dbReference>
<evidence type="ECO:0000256" key="3">
    <source>
        <dbReference type="ARBA" id="ARBA00022485"/>
    </source>
</evidence>
<comment type="similarity">
    <text evidence="1">Belongs to the uracil-DNA glycosylase (UDG) superfamily. Type 4 (UDGa) family.</text>
</comment>
<keyword evidence="5" id="KW-0227">DNA damage</keyword>
<evidence type="ECO:0000313" key="11">
    <source>
        <dbReference type="EMBL" id="CCF00505.1"/>
    </source>
</evidence>
<evidence type="ECO:0000256" key="9">
    <source>
        <dbReference type="ARBA" id="ARBA00023204"/>
    </source>
</evidence>
<protein>
    <recommendedName>
        <fullName evidence="2">Type-4 uracil-DNA glycosylase</fullName>
    </recommendedName>
</protein>
<dbReference type="Gene3D" id="3.40.470.10">
    <property type="entry name" value="Uracil-DNA glycosylase-like domain"/>
    <property type="match status" value="1"/>
</dbReference>
<evidence type="ECO:0000256" key="2">
    <source>
        <dbReference type="ARBA" id="ARBA00019403"/>
    </source>
</evidence>
<dbReference type="InterPro" id="IPR051536">
    <property type="entry name" value="UDG_Type-4/5"/>
</dbReference>
<evidence type="ECO:0000256" key="7">
    <source>
        <dbReference type="ARBA" id="ARBA00023004"/>
    </source>
</evidence>
<dbReference type="CDD" id="cd10030">
    <property type="entry name" value="UDG-F4_TTUDGA_SPO1dp_like"/>
    <property type="match status" value="1"/>
</dbReference>